<dbReference type="Pfam" id="PF13424">
    <property type="entry name" value="TPR_12"/>
    <property type="match status" value="1"/>
</dbReference>
<dbReference type="SUPFAM" id="SSF48452">
    <property type="entry name" value="TPR-like"/>
    <property type="match status" value="1"/>
</dbReference>
<keyword evidence="2" id="KW-1185">Reference proteome</keyword>
<reference evidence="1" key="1">
    <citation type="submission" date="2021-07" db="EMBL/GenBank/DDBJ databases">
        <title>Candidatus Kaistella beijingensis sp. nov. isolated from a municipal wastewater treatment plant is involved in sludge foaming.</title>
        <authorList>
            <person name="Song Y."/>
            <person name="Liu S.-J."/>
        </authorList>
    </citation>
    <scope>NUCLEOTIDE SEQUENCE</scope>
    <source>
        <strain evidence="1">DSM 43998</strain>
    </source>
</reference>
<gene>
    <name evidence="1" type="ORF">KV203_07180</name>
</gene>
<evidence type="ECO:0000313" key="1">
    <source>
        <dbReference type="EMBL" id="QXQ15120.1"/>
    </source>
</evidence>
<evidence type="ECO:0000313" key="2">
    <source>
        <dbReference type="Proteomes" id="UP000887023"/>
    </source>
</evidence>
<dbReference type="RefSeq" id="WP_066473193.1">
    <property type="nucleotide sequence ID" value="NZ_CBCRUZ010000013.1"/>
</dbReference>
<dbReference type="EMBL" id="CP079105">
    <property type="protein sequence ID" value="QXQ15120.1"/>
    <property type="molecule type" value="Genomic_DNA"/>
</dbReference>
<proteinExistence type="predicted"/>
<organism evidence="1 2">
    <name type="scientific">Skermania pinensis</name>
    <dbReference type="NCBI Taxonomy" id="39122"/>
    <lineage>
        <taxon>Bacteria</taxon>
        <taxon>Bacillati</taxon>
        <taxon>Actinomycetota</taxon>
        <taxon>Actinomycetes</taxon>
        <taxon>Mycobacteriales</taxon>
        <taxon>Gordoniaceae</taxon>
        <taxon>Skermania</taxon>
    </lineage>
</organism>
<dbReference type="InterPro" id="IPR011990">
    <property type="entry name" value="TPR-like_helical_dom_sf"/>
</dbReference>
<protein>
    <submittedName>
        <fullName evidence="1">Tetratricopeptide repeat protein</fullName>
    </submittedName>
</protein>
<dbReference type="Gene3D" id="1.25.40.10">
    <property type="entry name" value="Tetratricopeptide repeat domain"/>
    <property type="match status" value="1"/>
</dbReference>
<dbReference type="Proteomes" id="UP000887023">
    <property type="component" value="Chromosome"/>
</dbReference>
<name>A0ABX8SFD1_9ACTN</name>
<sequence length="360" mass="38665">MADAYSRAGDAAFSGARYADADDLYRAGNFTANQADAGRARAHALLGLARVYARLGEYAESSAGYLAARTIYESVHDAAGTADCIGGAARIDAERGRHATAESLYRAALERYPPEAGERITHCWLALAELLTEAEARLRGGDAGTAESTPPALTRLLTTFPRLGADDKTAACAAALAATAATAGRTDEAVRRYLVALDSFEQLGLDTAHRTGCRDPGGALPRFPTVPVPASQTRMRWSATVEQEMVEVFAWAHRLGDRHLVAELVEVDINFGRPARSTAPATRPIPAVGVRYPGATGPRRLIAGAHLTMTAGPRVRMPDGRRIALDRYFELMERRYGRLWSDRTAILRSNDDVGGATRDA</sequence>
<accession>A0ABX8SFD1</accession>